<proteinExistence type="predicted"/>
<keyword evidence="1" id="KW-0732">Signal</keyword>
<dbReference type="Proteomes" id="UP000241462">
    <property type="component" value="Unassembled WGS sequence"/>
</dbReference>
<dbReference type="AlphaFoldDB" id="A0A2T3AHN1"/>
<protein>
    <recommendedName>
        <fullName evidence="4">Secreted protein</fullName>
    </recommendedName>
</protein>
<evidence type="ECO:0000313" key="2">
    <source>
        <dbReference type="EMBL" id="PSR97789.1"/>
    </source>
</evidence>
<evidence type="ECO:0000256" key="1">
    <source>
        <dbReference type="SAM" id="SignalP"/>
    </source>
</evidence>
<dbReference type="InParanoid" id="A0A2T3AHN1"/>
<keyword evidence="3" id="KW-1185">Reference proteome</keyword>
<feature type="chain" id="PRO_5015742820" description="Secreted protein" evidence="1">
    <location>
        <begin position="20"/>
        <end position="127"/>
    </location>
</feature>
<dbReference type="EMBL" id="KZ678388">
    <property type="protein sequence ID" value="PSR97789.1"/>
    <property type="molecule type" value="Genomic_DNA"/>
</dbReference>
<evidence type="ECO:0008006" key="4">
    <source>
        <dbReference type="Google" id="ProtNLM"/>
    </source>
</evidence>
<sequence>MIPWLALPPLGVFLAASSSDRSTITPSDFSPHPPCQVVIPIFPVQQCQGYKAHPLSKIINVRPVPCMVQVPSVGYSSPSTRVLRDQERAAPTAVSRTAAVSSRTDTTLTSGPCGRQDVMNGYWTGSW</sequence>
<name>A0A2T3AHN1_9PEZI</name>
<reference evidence="2 3" key="1">
    <citation type="journal article" date="2018" name="Mycol. Prog.">
        <title>Coniella lustricola, a new species from submerged detritus.</title>
        <authorList>
            <person name="Raudabaugh D.B."/>
            <person name="Iturriaga T."/>
            <person name="Carver A."/>
            <person name="Mondo S."/>
            <person name="Pangilinan J."/>
            <person name="Lipzen A."/>
            <person name="He G."/>
            <person name="Amirebrahimi M."/>
            <person name="Grigoriev I.V."/>
            <person name="Miller A.N."/>
        </authorList>
    </citation>
    <scope>NUCLEOTIDE SEQUENCE [LARGE SCALE GENOMIC DNA]</scope>
    <source>
        <strain evidence="2 3">B22-T-1</strain>
    </source>
</reference>
<evidence type="ECO:0000313" key="3">
    <source>
        <dbReference type="Proteomes" id="UP000241462"/>
    </source>
</evidence>
<gene>
    <name evidence="2" type="ORF">BD289DRAFT_74650</name>
</gene>
<feature type="signal peptide" evidence="1">
    <location>
        <begin position="1"/>
        <end position="19"/>
    </location>
</feature>
<accession>A0A2T3AHN1</accession>
<organism evidence="2 3">
    <name type="scientific">Coniella lustricola</name>
    <dbReference type="NCBI Taxonomy" id="2025994"/>
    <lineage>
        <taxon>Eukaryota</taxon>
        <taxon>Fungi</taxon>
        <taxon>Dikarya</taxon>
        <taxon>Ascomycota</taxon>
        <taxon>Pezizomycotina</taxon>
        <taxon>Sordariomycetes</taxon>
        <taxon>Sordariomycetidae</taxon>
        <taxon>Diaporthales</taxon>
        <taxon>Schizoparmaceae</taxon>
        <taxon>Coniella</taxon>
    </lineage>
</organism>